<dbReference type="EMBL" id="VSSQ01046971">
    <property type="protein sequence ID" value="MPN00942.1"/>
    <property type="molecule type" value="Genomic_DNA"/>
</dbReference>
<gene>
    <name evidence="1" type="ORF">SDC9_148140</name>
</gene>
<accession>A0A645EI43</accession>
<dbReference type="AlphaFoldDB" id="A0A645EI43"/>
<sequence>MTLRKRIDLVVFTSRLSTTLDDDVDVSLASAEMDALIPSKNFFVPCAEIDDV</sequence>
<protein>
    <submittedName>
        <fullName evidence="1">Uncharacterized protein</fullName>
    </submittedName>
</protein>
<evidence type="ECO:0000313" key="1">
    <source>
        <dbReference type="EMBL" id="MPN00942.1"/>
    </source>
</evidence>
<organism evidence="1">
    <name type="scientific">bioreactor metagenome</name>
    <dbReference type="NCBI Taxonomy" id="1076179"/>
    <lineage>
        <taxon>unclassified sequences</taxon>
        <taxon>metagenomes</taxon>
        <taxon>ecological metagenomes</taxon>
    </lineage>
</organism>
<comment type="caution">
    <text evidence="1">The sequence shown here is derived from an EMBL/GenBank/DDBJ whole genome shotgun (WGS) entry which is preliminary data.</text>
</comment>
<proteinExistence type="predicted"/>
<reference evidence="1" key="1">
    <citation type="submission" date="2019-08" db="EMBL/GenBank/DDBJ databases">
        <authorList>
            <person name="Kucharzyk K."/>
            <person name="Murdoch R.W."/>
            <person name="Higgins S."/>
            <person name="Loffler F."/>
        </authorList>
    </citation>
    <scope>NUCLEOTIDE SEQUENCE</scope>
</reference>
<name>A0A645EI43_9ZZZZ</name>